<dbReference type="KEGG" id="abri:DFR85_06400"/>
<dbReference type="AlphaFoldDB" id="A0A2U9IE16"/>
<sequence length="155" mass="17668">MQRHFLSQKDLRTFINQIRDKYHVDIKTDKVEVGKEKKQVYYFIEGKLSFFSEDLIPTLCWIMDNKVELPSVVVDEGATRALSRGADLFVPGISLFNCDCNPGDIILAKTTSGIPVSVMKVLITKEEASANKKGKFSQNLHWIGDEIWKMCKNPK</sequence>
<dbReference type="InterPro" id="IPR015266">
    <property type="entry name" value="DUF1947"/>
</dbReference>
<keyword evidence="4" id="KW-1185">Reference proteome</keyword>
<dbReference type="PIRSF" id="PIRSF005067">
    <property type="entry name" value="Tma_RNA-bind_prd"/>
    <property type="match status" value="1"/>
</dbReference>
<dbReference type="PANTHER" id="PTHR22798">
    <property type="entry name" value="MCT-1 PROTEIN"/>
    <property type="match status" value="1"/>
</dbReference>
<evidence type="ECO:0000259" key="2">
    <source>
        <dbReference type="Pfam" id="PF09183"/>
    </source>
</evidence>
<proteinExistence type="predicted"/>
<feature type="domain" description="PUA" evidence="1">
    <location>
        <begin position="70"/>
        <end position="139"/>
    </location>
</feature>
<dbReference type="InterPro" id="IPR002478">
    <property type="entry name" value="PUA"/>
</dbReference>
<dbReference type="InterPro" id="IPR036974">
    <property type="entry name" value="PUA_sf"/>
</dbReference>
<dbReference type="SUPFAM" id="SSF88802">
    <property type="entry name" value="Pre-PUA domain"/>
    <property type="match status" value="1"/>
</dbReference>
<dbReference type="Gene3D" id="2.30.130.10">
    <property type="entry name" value="PUA domain"/>
    <property type="match status" value="1"/>
</dbReference>
<gene>
    <name evidence="3" type="ORF">DFR85_06400</name>
</gene>
<evidence type="ECO:0000313" key="3">
    <source>
        <dbReference type="EMBL" id="AWR94281.1"/>
    </source>
</evidence>
<dbReference type="SUPFAM" id="SSF88697">
    <property type="entry name" value="PUA domain-like"/>
    <property type="match status" value="1"/>
</dbReference>
<dbReference type="EMBL" id="CP029289">
    <property type="protein sequence ID" value="AWR94281.1"/>
    <property type="molecule type" value="Genomic_DNA"/>
</dbReference>
<name>A0A2U9IE16_9CREN</name>
<reference evidence="3 4" key="1">
    <citation type="submission" date="2018-05" db="EMBL/GenBank/DDBJ databases">
        <title>Complete Genome Sequences of Extremely Thermoacidophilic, Metal-Mobilizing Type-Strain Members of the Archaeal Family Sulfolobaceae: Acidianus brierleyi DSM-1651T, Acidianus sulfidivorans DSM-18786T, Metallosphaera hakonensis DSM-7519T, and Metallosphaera prunae DSM-10039T.</title>
        <authorList>
            <person name="Counts J.A."/>
            <person name="Kelly R.M."/>
        </authorList>
    </citation>
    <scope>NUCLEOTIDE SEQUENCE [LARGE SCALE GENOMIC DNA]</scope>
    <source>
        <strain evidence="3 4">DSM 1651</strain>
    </source>
</reference>
<dbReference type="InterPro" id="IPR015947">
    <property type="entry name" value="PUA-like_sf"/>
</dbReference>
<protein>
    <submittedName>
        <fullName evidence="3">RNA-binding protein</fullName>
    </submittedName>
</protein>
<accession>A0A2U9IE16</accession>
<dbReference type="PANTHER" id="PTHR22798:SF0">
    <property type="entry name" value="MALIGNANT T-CELL-AMPLIFIED SEQUENCE 1"/>
    <property type="match status" value="1"/>
</dbReference>
<dbReference type="InterPro" id="IPR022430">
    <property type="entry name" value="CHP03684"/>
</dbReference>
<organism evidence="3 4">
    <name type="scientific">Acidianus brierleyi</name>
    <dbReference type="NCBI Taxonomy" id="41673"/>
    <lineage>
        <taxon>Archaea</taxon>
        <taxon>Thermoproteota</taxon>
        <taxon>Thermoprotei</taxon>
        <taxon>Sulfolobales</taxon>
        <taxon>Sulfolobaceae</taxon>
        <taxon>Acidianus</taxon>
    </lineage>
</organism>
<dbReference type="NCBIfam" id="TIGR03684">
    <property type="entry name" value="arCOG00985"/>
    <property type="match status" value="1"/>
</dbReference>
<dbReference type="InterPro" id="IPR016437">
    <property type="entry name" value="MCT-1/Tma20"/>
</dbReference>
<dbReference type="RefSeq" id="WP_110270162.1">
    <property type="nucleotide sequence ID" value="NZ_CP029289.2"/>
</dbReference>
<dbReference type="Gene3D" id="3.10.450.120">
    <property type="entry name" value="Pre-PUA domain, domain 1"/>
    <property type="match status" value="1"/>
</dbReference>
<dbReference type="OrthoDB" id="27972at2157"/>
<feature type="domain" description="DUF1947" evidence="2">
    <location>
        <begin position="2"/>
        <end position="63"/>
    </location>
</feature>
<dbReference type="NCBIfam" id="NF011150">
    <property type="entry name" value="PRK14560.1-1"/>
    <property type="match status" value="1"/>
</dbReference>
<dbReference type="NCBIfam" id="TIGR00451">
    <property type="entry name" value="unchar_dom_2"/>
    <property type="match status" value="1"/>
</dbReference>
<dbReference type="Pfam" id="PF09183">
    <property type="entry name" value="DUF1947"/>
    <property type="match status" value="1"/>
</dbReference>
<evidence type="ECO:0000259" key="1">
    <source>
        <dbReference type="Pfam" id="PF01472"/>
    </source>
</evidence>
<evidence type="ECO:0000313" key="4">
    <source>
        <dbReference type="Proteomes" id="UP000248044"/>
    </source>
</evidence>
<dbReference type="PROSITE" id="PS50890">
    <property type="entry name" value="PUA"/>
    <property type="match status" value="1"/>
</dbReference>
<dbReference type="GO" id="GO:0003723">
    <property type="term" value="F:RNA binding"/>
    <property type="evidence" value="ECO:0007669"/>
    <property type="project" value="InterPro"/>
</dbReference>
<dbReference type="GO" id="GO:0001731">
    <property type="term" value="P:formation of translation preinitiation complex"/>
    <property type="evidence" value="ECO:0007669"/>
    <property type="project" value="TreeGrafter"/>
</dbReference>
<dbReference type="InterPro" id="IPR004521">
    <property type="entry name" value="Uncharacterised_CHP00451"/>
</dbReference>
<dbReference type="Proteomes" id="UP000248044">
    <property type="component" value="Chromosome"/>
</dbReference>
<dbReference type="GeneID" id="36831770"/>
<dbReference type="Pfam" id="PF01472">
    <property type="entry name" value="PUA"/>
    <property type="match status" value="1"/>
</dbReference>